<dbReference type="AlphaFoldDB" id="A0AAE5GR05"/>
<proteinExistence type="predicted"/>
<feature type="domain" description="NAD(P)-binding" evidence="1">
    <location>
        <begin position="7"/>
        <end position="191"/>
    </location>
</feature>
<sequence length="206" mass="22322">MKILLLGANGRTGREILDRALLAGDSVTALVRSEDKLADIAHSQLSVHVGDVCDSNDLKKIIVGHDLVISTLGPRLPTKAACTVYSESAKAIVDAMQDCGVNRLLVTSTALLFPTNKWLDRILRFVARHNVRNANLMEETIRSSGLEWTIARVGFLNDKASIDYRQAEGSLPEGGRAISRAALANFLLSEAKQSVHVHNVVGISNK</sequence>
<organism evidence="2 3">
    <name type="scientific">Vibrio tubiashii</name>
    <dbReference type="NCBI Taxonomy" id="29498"/>
    <lineage>
        <taxon>Bacteria</taxon>
        <taxon>Pseudomonadati</taxon>
        <taxon>Pseudomonadota</taxon>
        <taxon>Gammaproteobacteria</taxon>
        <taxon>Vibrionales</taxon>
        <taxon>Vibrionaceae</taxon>
        <taxon>Vibrio</taxon>
        <taxon>Vibrio oreintalis group</taxon>
    </lineage>
</organism>
<reference evidence="2 3" key="1">
    <citation type="submission" date="2019-08" db="EMBL/GenBank/DDBJ databases">
        <title>Draft genome sequencing and comparative genomics of hatchery-associated Vibrios.</title>
        <authorList>
            <person name="Kehlet-Delgado H."/>
            <person name="Mueller R.S."/>
        </authorList>
    </citation>
    <scope>NUCLEOTIDE SEQUENCE [LARGE SCALE GENOMIC DNA]</scope>
    <source>
        <strain evidence="2 3">01-65-5-1</strain>
    </source>
</reference>
<dbReference type="InterPro" id="IPR051606">
    <property type="entry name" value="Polyketide_Oxido-like"/>
</dbReference>
<dbReference type="Pfam" id="PF13460">
    <property type="entry name" value="NAD_binding_10"/>
    <property type="match status" value="1"/>
</dbReference>
<evidence type="ECO:0000313" key="2">
    <source>
        <dbReference type="EMBL" id="NOI80979.1"/>
    </source>
</evidence>
<evidence type="ECO:0000313" key="3">
    <source>
        <dbReference type="Proteomes" id="UP000572722"/>
    </source>
</evidence>
<gene>
    <name evidence="2" type="ORF">F0237_09915</name>
</gene>
<dbReference type="RefSeq" id="WP_171321774.1">
    <property type="nucleotide sequence ID" value="NZ_VTXO01000003.1"/>
</dbReference>
<dbReference type="GO" id="GO:0016646">
    <property type="term" value="F:oxidoreductase activity, acting on the CH-NH group of donors, NAD or NADP as acceptor"/>
    <property type="evidence" value="ECO:0007669"/>
    <property type="project" value="TreeGrafter"/>
</dbReference>
<dbReference type="PANTHER" id="PTHR43355:SF2">
    <property type="entry name" value="FLAVIN REDUCTASE (NADPH)"/>
    <property type="match status" value="1"/>
</dbReference>
<comment type="caution">
    <text evidence="2">The sequence shown here is derived from an EMBL/GenBank/DDBJ whole genome shotgun (WGS) entry which is preliminary data.</text>
</comment>
<evidence type="ECO:0000259" key="1">
    <source>
        <dbReference type="Pfam" id="PF13460"/>
    </source>
</evidence>
<dbReference type="PANTHER" id="PTHR43355">
    <property type="entry name" value="FLAVIN REDUCTASE (NADPH)"/>
    <property type="match status" value="1"/>
</dbReference>
<dbReference type="Gene3D" id="3.40.50.720">
    <property type="entry name" value="NAD(P)-binding Rossmann-like Domain"/>
    <property type="match status" value="1"/>
</dbReference>
<dbReference type="EMBL" id="VTXO01000003">
    <property type="protein sequence ID" value="NOI80979.1"/>
    <property type="molecule type" value="Genomic_DNA"/>
</dbReference>
<dbReference type="SUPFAM" id="SSF51735">
    <property type="entry name" value="NAD(P)-binding Rossmann-fold domains"/>
    <property type="match status" value="1"/>
</dbReference>
<dbReference type="InterPro" id="IPR036291">
    <property type="entry name" value="NAD(P)-bd_dom_sf"/>
</dbReference>
<accession>A0AAE5GR05</accession>
<dbReference type="Proteomes" id="UP000572722">
    <property type="component" value="Unassembled WGS sequence"/>
</dbReference>
<protein>
    <submittedName>
        <fullName evidence="2">NAD(P)H-binding protein</fullName>
    </submittedName>
</protein>
<name>A0AAE5GR05_9VIBR</name>
<dbReference type="InterPro" id="IPR016040">
    <property type="entry name" value="NAD(P)-bd_dom"/>
</dbReference>